<reference evidence="6 7" key="1">
    <citation type="submission" date="2019-08" db="EMBL/GenBank/DDBJ databases">
        <title>Bacillus genomes from the desert of Cuatro Cienegas, Coahuila.</title>
        <authorList>
            <person name="Olmedo-Alvarez G."/>
        </authorList>
    </citation>
    <scope>NUCLEOTIDE SEQUENCE [LARGE SCALE GENOMIC DNA]</scope>
    <source>
        <strain evidence="6 7">CH28_1T</strain>
    </source>
</reference>
<evidence type="ECO:0000256" key="3">
    <source>
        <dbReference type="ARBA" id="ARBA00023163"/>
    </source>
</evidence>
<dbReference type="InterPro" id="IPR009057">
    <property type="entry name" value="Homeodomain-like_sf"/>
</dbReference>
<gene>
    <name evidence="6" type="ORF">FZC76_22145</name>
</gene>
<dbReference type="PANTHER" id="PTHR43280">
    <property type="entry name" value="ARAC-FAMILY TRANSCRIPTIONAL REGULATOR"/>
    <property type="match status" value="1"/>
</dbReference>
<evidence type="ECO:0000313" key="7">
    <source>
        <dbReference type="Proteomes" id="UP000322524"/>
    </source>
</evidence>
<evidence type="ECO:0000259" key="4">
    <source>
        <dbReference type="PROSITE" id="PS01124"/>
    </source>
</evidence>
<dbReference type="InterPro" id="IPR018060">
    <property type="entry name" value="HTH_AraC"/>
</dbReference>
<dbReference type="InterPro" id="IPR002491">
    <property type="entry name" value="ABC_transptr_periplasmic_BD"/>
</dbReference>
<dbReference type="Pfam" id="PF02311">
    <property type="entry name" value="AraC_binding"/>
    <property type="match status" value="1"/>
</dbReference>
<evidence type="ECO:0000256" key="1">
    <source>
        <dbReference type="ARBA" id="ARBA00023015"/>
    </source>
</evidence>
<dbReference type="Gene3D" id="3.40.50.1980">
    <property type="entry name" value="Nitrogenase molybdenum iron protein domain"/>
    <property type="match status" value="2"/>
</dbReference>
<dbReference type="PROSITE" id="PS50983">
    <property type="entry name" value="FE_B12_PBP"/>
    <property type="match status" value="1"/>
</dbReference>
<sequence>MNNEQDLEKLNRMAFSIISITQINCSTGWKKQESCFNKNSIIYVTKGRGNLQIDKTAFYLEKNKCFLLVPNMSIYLDTNSHDPLQYYEIDFDYIQYNEKQVDKSSFPFSGEIPIHNTIEVVNLLNGLLDVKPQLMHLEQLRKNALLHQLIYLCAYQVYKRFPILNIKAAIETTVRYMDIHFDQEVTREELATMIGFNVDYYSRVFKKEVGVSPNEYLTQIRIKRAKEYLVTSNQRLKEIAKSVGYSDPFYFSRIFKKSVGVSPTIYVKKNKKRIATFFARDIEVLLTLGTTPIAATKYIEGEFDTIFEYNESLKKTKIVDLGPQETPSLKALQEVEPDLIILTNWHEISEEVCKIAPTVKLDTNGWDRFEELAVLLGKEAEAEAFKERYERKLTEAKSSLKKYVKESETTLFISIYDGTIGVTDRYFIFNQLLYDKLGLTPPPDVIPKEEQVYITAQRLAEINPDYLFVTIHNQRFYDEIFSNVSVQQINAFKNDRVYVIHHSFVRNIKGVSLAIDLIVESMTR</sequence>
<dbReference type="Proteomes" id="UP000322524">
    <property type="component" value="Unassembled WGS sequence"/>
</dbReference>
<dbReference type="RefSeq" id="WP_148990262.1">
    <property type="nucleotide sequence ID" value="NZ_VTEV01000016.1"/>
</dbReference>
<keyword evidence="2" id="KW-0238">DNA-binding</keyword>
<dbReference type="PANTHER" id="PTHR43280:SF2">
    <property type="entry name" value="HTH-TYPE TRANSCRIPTIONAL REGULATOR EXSA"/>
    <property type="match status" value="1"/>
</dbReference>
<dbReference type="AlphaFoldDB" id="A0A5D4S768"/>
<name>A0A5D4S768_9BACI</name>
<dbReference type="InterPro" id="IPR037923">
    <property type="entry name" value="HTH-like"/>
</dbReference>
<dbReference type="GO" id="GO:0043565">
    <property type="term" value="F:sequence-specific DNA binding"/>
    <property type="evidence" value="ECO:0007669"/>
    <property type="project" value="InterPro"/>
</dbReference>
<dbReference type="SUPFAM" id="SSF46689">
    <property type="entry name" value="Homeodomain-like"/>
    <property type="match status" value="2"/>
</dbReference>
<dbReference type="EMBL" id="VTEV01000016">
    <property type="protein sequence ID" value="TYS59535.1"/>
    <property type="molecule type" value="Genomic_DNA"/>
</dbReference>
<dbReference type="SMART" id="SM00342">
    <property type="entry name" value="HTH_ARAC"/>
    <property type="match status" value="1"/>
</dbReference>
<dbReference type="GO" id="GO:0003700">
    <property type="term" value="F:DNA-binding transcription factor activity"/>
    <property type="evidence" value="ECO:0007669"/>
    <property type="project" value="InterPro"/>
</dbReference>
<keyword evidence="1" id="KW-0805">Transcription regulation</keyword>
<organism evidence="6 7">
    <name type="scientific">Sutcliffiella horikoshii</name>
    <dbReference type="NCBI Taxonomy" id="79883"/>
    <lineage>
        <taxon>Bacteria</taxon>
        <taxon>Bacillati</taxon>
        <taxon>Bacillota</taxon>
        <taxon>Bacilli</taxon>
        <taxon>Bacillales</taxon>
        <taxon>Bacillaceae</taxon>
        <taxon>Sutcliffiella</taxon>
    </lineage>
</organism>
<proteinExistence type="predicted"/>
<evidence type="ECO:0000313" key="6">
    <source>
        <dbReference type="EMBL" id="TYS59535.1"/>
    </source>
</evidence>
<evidence type="ECO:0000256" key="2">
    <source>
        <dbReference type="ARBA" id="ARBA00023125"/>
    </source>
</evidence>
<dbReference type="Pfam" id="PF01497">
    <property type="entry name" value="Peripla_BP_2"/>
    <property type="match status" value="1"/>
</dbReference>
<dbReference type="PROSITE" id="PS01124">
    <property type="entry name" value="HTH_ARAC_FAMILY_2"/>
    <property type="match status" value="1"/>
</dbReference>
<evidence type="ECO:0000259" key="5">
    <source>
        <dbReference type="PROSITE" id="PS50983"/>
    </source>
</evidence>
<dbReference type="PRINTS" id="PR00032">
    <property type="entry name" value="HTHARAC"/>
</dbReference>
<feature type="domain" description="HTH araC/xylS-type" evidence="4">
    <location>
        <begin position="171"/>
        <end position="269"/>
    </location>
</feature>
<dbReference type="Gene3D" id="1.10.10.60">
    <property type="entry name" value="Homeodomain-like"/>
    <property type="match status" value="2"/>
</dbReference>
<protein>
    <submittedName>
        <fullName evidence="6">ABC transporter substrate-binding protein</fullName>
    </submittedName>
</protein>
<dbReference type="InterPro" id="IPR020449">
    <property type="entry name" value="Tscrpt_reg_AraC-type_HTH"/>
</dbReference>
<comment type="caution">
    <text evidence="6">The sequence shown here is derived from an EMBL/GenBank/DDBJ whole genome shotgun (WGS) entry which is preliminary data.</text>
</comment>
<dbReference type="Pfam" id="PF12833">
    <property type="entry name" value="HTH_18"/>
    <property type="match status" value="1"/>
</dbReference>
<accession>A0A5D4S768</accession>
<dbReference type="InterPro" id="IPR003313">
    <property type="entry name" value="AraC-bd"/>
</dbReference>
<dbReference type="OrthoDB" id="9807321at2"/>
<keyword evidence="3" id="KW-0804">Transcription</keyword>
<dbReference type="SUPFAM" id="SSF51215">
    <property type="entry name" value="Regulatory protein AraC"/>
    <property type="match status" value="1"/>
</dbReference>
<dbReference type="SUPFAM" id="SSF53807">
    <property type="entry name" value="Helical backbone' metal receptor"/>
    <property type="match status" value="1"/>
</dbReference>
<feature type="domain" description="Fe/B12 periplasmic-binding" evidence="5">
    <location>
        <begin position="273"/>
        <end position="524"/>
    </location>
</feature>